<dbReference type="Proteomes" id="UP001320706">
    <property type="component" value="Unassembled WGS sequence"/>
</dbReference>
<keyword evidence="2" id="KW-1185">Reference proteome</keyword>
<evidence type="ECO:0000313" key="1">
    <source>
        <dbReference type="EMBL" id="KAK8195955.1"/>
    </source>
</evidence>
<evidence type="ECO:0000313" key="2">
    <source>
        <dbReference type="Proteomes" id="UP001320706"/>
    </source>
</evidence>
<sequence length="624" mass="68816">MQANQMAAAQHRLHTAQLRSTAAQAAQLPLRSGVAGPSTLRDSLKAKDSGMVMVKAKAKVKGNLHPMDSRKVKDKSATVNGQPIDYYELTMQPFQKQIYPNLGPANLVGYNGIAPGPTFWVQKGTETVLRYHNNQTRNCAVHLHGSWTHSPWDGWASDLVEPGQYKDYYYPNSQGARSIWYHDHADHVTGTNAYSGLGGIYIIYDPSEDYLGLPKDNYDIPLAITDKIYQSNGDLNVPTENGIPNFFGDVIQVNEQPWPYMNVEPRKYRLRFFDMSLSRPYDLYFEQPNGDWAQFQVIASDSGLFSYPVTTSDIVIAMGERYEVVMDFSSMAGQNITLKNSMNQDTVQEYENTDKIMMFVVGNTVSDQTNNGDVPSTLNPSVAYPASKTTVDHEFNFQMGGEGEWTVNGISFNDINNRVLARPPQGTVELWQLHHAGGPGVHPVHVHLVDFQVVSRTGGSRGVLPYESAGLKDVVLLEPGETVQTLAWYGPWNGLYMFHCHNLVHEDEGMMVSFNTTALANLGYDNVEALDDPMDARFAAKAYDAADYAEAAIQSALAVLGNLGAYTQEQQVAAAESAYYATNPGAAQETSTMQTAATSTEAWYTTTGQPSRASATVNARAFRA</sequence>
<reference evidence="1" key="1">
    <citation type="submission" date="2024-02" db="EMBL/GenBank/DDBJ databases">
        <title>Metagenome Assembled Genome of Zalaria obscura JY119.</title>
        <authorList>
            <person name="Vighnesh L."/>
            <person name="Jagadeeshwari U."/>
            <person name="Venkata Ramana C."/>
            <person name="Sasikala C."/>
        </authorList>
    </citation>
    <scope>NUCLEOTIDE SEQUENCE</scope>
    <source>
        <strain evidence="1">JY119</strain>
    </source>
</reference>
<protein>
    <submittedName>
        <fullName evidence="1">Uncharacterized protein</fullName>
    </submittedName>
</protein>
<accession>A0ACC3S542</accession>
<proteinExistence type="predicted"/>
<comment type="caution">
    <text evidence="1">The sequence shown here is derived from an EMBL/GenBank/DDBJ whole genome shotgun (WGS) entry which is preliminary data.</text>
</comment>
<name>A0ACC3S542_9PEZI</name>
<organism evidence="1 2">
    <name type="scientific">Zalaria obscura</name>
    <dbReference type="NCBI Taxonomy" id="2024903"/>
    <lineage>
        <taxon>Eukaryota</taxon>
        <taxon>Fungi</taxon>
        <taxon>Dikarya</taxon>
        <taxon>Ascomycota</taxon>
        <taxon>Pezizomycotina</taxon>
        <taxon>Dothideomycetes</taxon>
        <taxon>Dothideomycetidae</taxon>
        <taxon>Dothideales</taxon>
        <taxon>Zalariaceae</taxon>
        <taxon>Zalaria</taxon>
    </lineage>
</organism>
<gene>
    <name evidence="1" type="ORF">M8818_007106</name>
</gene>
<dbReference type="EMBL" id="JAMKPW020000042">
    <property type="protein sequence ID" value="KAK8195955.1"/>
    <property type="molecule type" value="Genomic_DNA"/>
</dbReference>